<dbReference type="HOGENOM" id="CLU_621054_0_0_1"/>
<evidence type="ECO:0000313" key="2">
    <source>
        <dbReference type="Proteomes" id="UP000007648"/>
    </source>
</evidence>
<proteinExistence type="predicted"/>
<dbReference type="Gene3D" id="1.25.10.10">
    <property type="entry name" value="Leucine-rich Repeat Variant"/>
    <property type="match status" value="2"/>
</dbReference>
<dbReference type="GeneTree" id="ENSGT00390000007247"/>
<dbReference type="Proteomes" id="UP000007648">
    <property type="component" value="Unassembled WGS sequence"/>
</dbReference>
<reference evidence="1" key="3">
    <citation type="submission" date="2025-09" db="UniProtKB">
        <authorList>
            <consortium name="Ensembl"/>
        </authorList>
    </citation>
    <scope>IDENTIFICATION</scope>
</reference>
<dbReference type="eggNOG" id="ENOG502S0KU">
    <property type="taxonomic scope" value="Eukaryota"/>
</dbReference>
<protein>
    <recommendedName>
        <fullName evidence="3">HEAT repeat containing 9</fullName>
    </recommendedName>
</protein>
<evidence type="ECO:0000313" key="1">
    <source>
        <dbReference type="Ensembl" id="ENSSHAP00000002151.2"/>
    </source>
</evidence>
<reference evidence="1 2" key="1">
    <citation type="journal article" date="2011" name="Proc. Natl. Acad. Sci. U.S.A.">
        <title>Genetic diversity and population structure of the endangered marsupial Sarcophilus harrisii (Tasmanian devil).</title>
        <authorList>
            <person name="Miller W."/>
            <person name="Hayes V.M."/>
            <person name="Ratan A."/>
            <person name="Petersen D.C."/>
            <person name="Wittekindt N.E."/>
            <person name="Miller J."/>
            <person name="Walenz B."/>
            <person name="Knight J."/>
            <person name="Qi J."/>
            <person name="Zhao F."/>
            <person name="Wang Q."/>
            <person name="Bedoya-Reina O.C."/>
            <person name="Katiyar N."/>
            <person name="Tomsho L.P."/>
            <person name="Kasson L.M."/>
            <person name="Hardie R.A."/>
            <person name="Woodbridge P."/>
            <person name="Tindall E.A."/>
            <person name="Bertelsen M.F."/>
            <person name="Dixon D."/>
            <person name="Pyecroft S."/>
            <person name="Helgen K.M."/>
            <person name="Lesk A.M."/>
            <person name="Pringle T.H."/>
            <person name="Patterson N."/>
            <person name="Zhang Y."/>
            <person name="Kreiss A."/>
            <person name="Woods G.M."/>
            <person name="Jones M.E."/>
            <person name="Schuster S.C."/>
        </authorList>
    </citation>
    <scope>NUCLEOTIDE SEQUENCE [LARGE SCALE GENOMIC DNA]</scope>
</reference>
<dbReference type="Ensembl" id="ENSSHAT00000002175.2">
    <property type="protein sequence ID" value="ENSSHAP00000002151.2"/>
    <property type="gene ID" value="ENSSHAG00000001914.2"/>
</dbReference>
<organism evidence="1 2">
    <name type="scientific">Sarcophilus harrisii</name>
    <name type="common">Tasmanian devil</name>
    <name type="synonym">Sarcophilus laniarius</name>
    <dbReference type="NCBI Taxonomy" id="9305"/>
    <lineage>
        <taxon>Eukaryota</taxon>
        <taxon>Metazoa</taxon>
        <taxon>Chordata</taxon>
        <taxon>Craniata</taxon>
        <taxon>Vertebrata</taxon>
        <taxon>Euteleostomi</taxon>
        <taxon>Mammalia</taxon>
        <taxon>Metatheria</taxon>
        <taxon>Dasyuromorphia</taxon>
        <taxon>Dasyuridae</taxon>
        <taxon>Sarcophilus</taxon>
    </lineage>
</organism>
<sequence length="443" mass="51195">MKWQRLKDLTRSLSSSIEDEQIYAAQALGNLRISKEFIMEALWVMAQVGSERVRYECCRTLALLGCLDKFVILSLIEHLKGCCLNRRMDTLMGLHMALNAWIMDSKNKREPIGAKNTLMKILKSLIKGKSALDDVALEAAMCLSFLDHENPIACEFLLQCLTQGDMKRKMKAMMVLVKLMKIYTLPILQGAMDQLRNSCVKKHRLEAIKLLKIFGLEKIQKLGMENEVFELLRWKVHEDPFQEVREAVAEVVEALKMKSMMLNIMESELNDASALVRHQAVVSIGVLGIRNSHIFHFLLDMLDLERNQMVRKELEKILINLSKKDPWVRAKLQDWKFPVEEEKQLMPQKGKDKSSKLQKMRWGIEDPKKSVFGSLSSLIPQKMFRRKKVVVEKESSEFDFPIKGIALASDYPPCVKLRDKKDHLKRPWDSPVIRKHLKQLASH</sequence>
<dbReference type="AlphaFoldDB" id="G3VG47"/>
<reference evidence="1" key="2">
    <citation type="submission" date="2025-08" db="UniProtKB">
        <authorList>
            <consortium name="Ensembl"/>
        </authorList>
    </citation>
    <scope>IDENTIFICATION</scope>
</reference>
<evidence type="ECO:0008006" key="3">
    <source>
        <dbReference type="Google" id="ProtNLM"/>
    </source>
</evidence>
<dbReference type="InParanoid" id="G3VG47"/>
<dbReference type="PANTHER" id="PTHR38323:SF1">
    <property type="entry name" value="PROTEIN HEATR9"/>
    <property type="match status" value="1"/>
</dbReference>
<accession>G3VG47</accession>
<dbReference type="STRING" id="9305.ENSSHAP00000002151"/>
<dbReference type="SUPFAM" id="SSF48371">
    <property type="entry name" value="ARM repeat"/>
    <property type="match status" value="1"/>
</dbReference>
<name>G3VG47_SARHA</name>
<dbReference type="InterPro" id="IPR011989">
    <property type="entry name" value="ARM-like"/>
</dbReference>
<dbReference type="InterPro" id="IPR016024">
    <property type="entry name" value="ARM-type_fold"/>
</dbReference>
<keyword evidence="2" id="KW-1185">Reference proteome</keyword>
<dbReference type="InterPro" id="IPR052873">
    <property type="entry name" value="HEATR9"/>
</dbReference>
<dbReference type="PANTHER" id="PTHR38323">
    <property type="entry name" value="PROTEIN HEATR9"/>
    <property type="match status" value="1"/>
</dbReference>
<gene>
    <name evidence="1" type="primary">HEATR9</name>
</gene>